<organism evidence="1 2">
    <name type="scientific">Umbra pygmaea</name>
    <name type="common">Eastern mudminnow</name>
    <dbReference type="NCBI Taxonomy" id="75934"/>
    <lineage>
        <taxon>Eukaryota</taxon>
        <taxon>Metazoa</taxon>
        <taxon>Chordata</taxon>
        <taxon>Craniata</taxon>
        <taxon>Vertebrata</taxon>
        <taxon>Euteleostomi</taxon>
        <taxon>Actinopterygii</taxon>
        <taxon>Neopterygii</taxon>
        <taxon>Teleostei</taxon>
        <taxon>Protacanthopterygii</taxon>
        <taxon>Esociformes</taxon>
        <taxon>Umbridae</taxon>
        <taxon>Umbra</taxon>
    </lineage>
</organism>
<comment type="caution">
    <text evidence="1">The sequence shown here is derived from an EMBL/GenBank/DDBJ whole genome shotgun (WGS) entry which is preliminary data.</text>
</comment>
<gene>
    <name evidence="1" type="ORF">UPYG_G00016000</name>
</gene>
<dbReference type="Proteomes" id="UP001557470">
    <property type="component" value="Unassembled WGS sequence"/>
</dbReference>
<reference evidence="1 2" key="1">
    <citation type="submission" date="2024-06" db="EMBL/GenBank/DDBJ databases">
        <authorList>
            <person name="Pan Q."/>
            <person name="Wen M."/>
            <person name="Jouanno E."/>
            <person name="Zahm M."/>
            <person name="Klopp C."/>
            <person name="Cabau C."/>
            <person name="Louis A."/>
            <person name="Berthelot C."/>
            <person name="Parey E."/>
            <person name="Roest Crollius H."/>
            <person name="Montfort J."/>
            <person name="Robinson-Rechavi M."/>
            <person name="Bouchez O."/>
            <person name="Lampietro C."/>
            <person name="Lopez Roques C."/>
            <person name="Donnadieu C."/>
            <person name="Postlethwait J."/>
            <person name="Bobe J."/>
            <person name="Verreycken H."/>
            <person name="Guiguen Y."/>
        </authorList>
    </citation>
    <scope>NUCLEOTIDE SEQUENCE [LARGE SCALE GENOMIC DNA]</scope>
    <source>
        <strain evidence="1">Up_M1</strain>
        <tissue evidence="1">Testis</tissue>
    </source>
</reference>
<evidence type="ECO:0000313" key="1">
    <source>
        <dbReference type="EMBL" id="KAL1021642.1"/>
    </source>
</evidence>
<keyword evidence="2" id="KW-1185">Reference proteome</keyword>
<evidence type="ECO:0000313" key="2">
    <source>
        <dbReference type="Proteomes" id="UP001557470"/>
    </source>
</evidence>
<protein>
    <submittedName>
        <fullName evidence="1">Uncharacterized protein</fullName>
    </submittedName>
</protein>
<accession>A0ABD0XMS7</accession>
<dbReference type="EMBL" id="JAGEUA010000001">
    <property type="protein sequence ID" value="KAL1021642.1"/>
    <property type="molecule type" value="Genomic_DNA"/>
</dbReference>
<dbReference type="AlphaFoldDB" id="A0ABD0XMS7"/>
<name>A0ABD0XMS7_UMBPY</name>
<sequence length="83" mass="9695">MWSYKPTELFPVTSCKPFGPNSCRVINVFELRLFFLLSIRTRRTEGWRALPSRSVDGVRCMVWPAIKTRHRGFGFADSFIPTR</sequence>
<proteinExistence type="predicted"/>